<feature type="region of interest" description="Disordered" evidence="1">
    <location>
        <begin position="1"/>
        <end position="35"/>
    </location>
</feature>
<keyword evidence="3" id="KW-1185">Reference proteome</keyword>
<protein>
    <submittedName>
        <fullName evidence="2">Uncharacterized protein</fullName>
    </submittedName>
</protein>
<reference evidence="2 3" key="1">
    <citation type="journal article" date="2024" name="bioRxiv">
        <title>A reference genome for Trichogramma kaykai: A tiny desert-dwelling parasitoid wasp with competing sex-ratio distorters.</title>
        <authorList>
            <person name="Culotta J."/>
            <person name="Lindsey A.R."/>
        </authorList>
    </citation>
    <scope>NUCLEOTIDE SEQUENCE [LARGE SCALE GENOMIC DNA]</scope>
    <source>
        <strain evidence="2 3">KSX58</strain>
    </source>
</reference>
<proteinExistence type="predicted"/>
<sequence length="77" mass="8414">MIDPTAGGSDLSDKARPRGTHHQARMEKSNARRTDQGCDEAVLLATVQGPDQAALRHVQEYLANGRDEATQLVCKKK</sequence>
<gene>
    <name evidence="2" type="ORF">TKK_020609</name>
</gene>
<name>A0ABD2VSC1_9HYME</name>
<evidence type="ECO:0000313" key="3">
    <source>
        <dbReference type="Proteomes" id="UP001627154"/>
    </source>
</evidence>
<feature type="compositionally biased region" description="Basic and acidic residues" evidence="1">
    <location>
        <begin position="24"/>
        <end position="35"/>
    </location>
</feature>
<dbReference type="AlphaFoldDB" id="A0ABD2VSC1"/>
<comment type="caution">
    <text evidence="2">The sequence shown here is derived from an EMBL/GenBank/DDBJ whole genome shotgun (WGS) entry which is preliminary data.</text>
</comment>
<organism evidence="2 3">
    <name type="scientific">Trichogramma kaykai</name>
    <dbReference type="NCBI Taxonomy" id="54128"/>
    <lineage>
        <taxon>Eukaryota</taxon>
        <taxon>Metazoa</taxon>
        <taxon>Ecdysozoa</taxon>
        <taxon>Arthropoda</taxon>
        <taxon>Hexapoda</taxon>
        <taxon>Insecta</taxon>
        <taxon>Pterygota</taxon>
        <taxon>Neoptera</taxon>
        <taxon>Endopterygota</taxon>
        <taxon>Hymenoptera</taxon>
        <taxon>Apocrita</taxon>
        <taxon>Proctotrupomorpha</taxon>
        <taxon>Chalcidoidea</taxon>
        <taxon>Trichogrammatidae</taxon>
        <taxon>Trichogramma</taxon>
    </lineage>
</organism>
<evidence type="ECO:0000313" key="2">
    <source>
        <dbReference type="EMBL" id="KAL3383499.1"/>
    </source>
</evidence>
<accession>A0ABD2VSC1</accession>
<evidence type="ECO:0000256" key="1">
    <source>
        <dbReference type="SAM" id="MobiDB-lite"/>
    </source>
</evidence>
<dbReference type="EMBL" id="JBJJXI010000193">
    <property type="protein sequence ID" value="KAL3383499.1"/>
    <property type="molecule type" value="Genomic_DNA"/>
</dbReference>
<dbReference type="Proteomes" id="UP001627154">
    <property type="component" value="Unassembled WGS sequence"/>
</dbReference>